<dbReference type="PANTHER" id="PTHR11079:SF156">
    <property type="entry name" value="INACTIVE TRNA-SPECIFIC ADENOSINE DEAMINASE-LIKE PROTEIN 3-RELATED"/>
    <property type="match status" value="1"/>
</dbReference>
<evidence type="ECO:0000256" key="3">
    <source>
        <dbReference type="SAM" id="MobiDB-lite"/>
    </source>
</evidence>
<evidence type="ECO:0000313" key="5">
    <source>
        <dbReference type="EMBL" id="CAD2216211.1"/>
    </source>
</evidence>
<dbReference type="VEuPathDB" id="TriTrypDB:ADEAN_000367200"/>
<evidence type="ECO:0000313" key="6">
    <source>
        <dbReference type="Proteomes" id="UP000515908"/>
    </source>
</evidence>
<dbReference type="SUPFAM" id="SSF53927">
    <property type="entry name" value="Cytidine deaminase-like"/>
    <property type="match status" value="1"/>
</dbReference>
<keyword evidence="6" id="KW-1185">Reference proteome</keyword>
<sequence length="359" mass="39577">MLEITTPEPRHQLVSGLVAVLSNPQCAQVCLRVVNSIFSEEKFVTEHAAMSIDHLKRIRKATTAAPSEQKLELLLFGSETAISDEIVDKVSQLLESKVKEALSQQSKWGEGSVTFEYKVVPLPDKADRDSPASWMECNAVWPLSVPKPSEPAVVTREEVKRVKEVFLEQVLPISRHCARSGFLPIAAVIVDPSTGKVVATSKACASMTRGNPSACTPYGYAADHTTFSPSLVLEHPVMHALKKLSEDNKSAVDAEADSRKRSREKEEGGVGSQTYLANDLHLYVTHEPCVMCAMALVHSRIKTVFFAFENKTSGGLLSCYHLHTLSSLNHHFQSFYCEEAGASVREAWKEEFPLLPLSQ</sequence>
<evidence type="ECO:0000256" key="1">
    <source>
        <dbReference type="ARBA" id="ARBA00022694"/>
    </source>
</evidence>
<comment type="similarity">
    <text evidence="2">Belongs to the cytidine and deoxycytidylate deaminase family. ADAT3 subfamily.</text>
</comment>
<dbReference type="Pfam" id="PF14437">
    <property type="entry name" value="MafB19-deam"/>
    <property type="match status" value="1"/>
</dbReference>
<evidence type="ECO:0000259" key="4">
    <source>
        <dbReference type="PROSITE" id="PS51747"/>
    </source>
</evidence>
<dbReference type="InterPro" id="IPR002125">
    <property type="entry name" value="CMP_dCMP_dom"/>
</dbReference>
<accession>A0A7G2CAW0</accession>
<organism evidence="5 6">
    <name type="scientific">Angomonas deanei</name>
    <dbReference type="NCBI Taxonomy" id="59799"/>
    <lineage>
        <taxon>Eukaryota</taxon>
        <taxon>Discoba</taxon>
        <taxon>Euglenozoa</taxon>
        <taxon>Kinetoplastea</taxon>
        <taxon>Metakinetoplastina</taxon>
        <taxon>Trypanosomatida</taxon>
        <taxon>Trypanosomatidae</taxon>
        <taxon>Strigomonadinae</taxon>
        <taxon>Angomonas</taxon>
    </lineage>
</organism>
<gene>
    <name evidence="5" type="ORF">ADEAN_000367200</name>
</gene>
<dbReference type="GO" id="GO:0002100">
    <property type="term" value="P:tRNA wobble adenosine to inosine editing"/>
    <property type="evidence" value="ECO:0007669"/>
    <property type="project" value="InterPro"/>
</dbReference>
<name>A0A7G2CAW0_9TRYP</name>
<dbReference type="CDD" id="cd01285">
    <property type="entry name" value="nucleoside_deaminase"/>
    <property type="match status" value="1"/>
</dbReference>
<evidence type="ECO:0000256" key="2">
    <source>
        <dbReference type="ARBA" id="ARBA00038160"/>
    </source>
</evidence>
<dbReference type="GO" id="GO:0052717">
    <property type="term" value="F:tRNA-specific adenosine-34 deaminase activity"/>
    <property type="evidence" value="ECO:0007669"/>
    <property type="project" value="UniProtKB-EC"/>
</dbReference>
<dbReference type="EMBL" id="LR877150">
    <property type="protein sequence ID" value="CAD2216211.1"/>
    <property type="molecule type" value="Genomic_DNA"/>
</dbReference>
<dbReference type="PANTHER" id="PTHR11079">
    <property type="entry name" value="CYTOSINE DEAMINASE FAMILY MEMBER"/>
    <property type="match status" value="1"/>
</dbReference>
<dbReference type="Proteomes" id="UP000515908">
    <property type="component" value="Chromosome 06"/>
</dbReference>
<feature type="domain" description="CMP/dCMP-type deaminase" evidence="4">
    <location>
        <begin position="161"/>
        <end position="335"/>
    </location>
</feature>
<keyword evidence="1" id="KW-0819">tRNA processing</keyword>
<feature type="compositionally biased region" description="Basic and acidic residues" evidence="3">
    <location>
        <begin position="249"/>
        <end position="268"/>
    </location>
</feature>
<feature type="region of interest" description="Disordered" evidence="3">
    <location>
        <begin position="249"/>
        <end position="270"/>
    </location>
</feature>
<proteinExistence type="inferred from homology"/>
<dbReference type="GO" id="GO:0005634">
    <property type="term" value="C:nucleus"/>
    <property type="evidence" value="ECO:0007669"/>
    <property type="project" value="TreeGrafter"/>
</dbReference>
<dbReference type="GO" id="GO:0046872">
    <property type="term" value="F:metal ion binding"/>
    <property type="evidence" value="ECO:0007669"/>
    <property type="project" value="UniProtKB-KW"/>
</dbReference>
<dbReference type="PROSITE" id="PS51747">
    <property type="entry name" value="CYT_DCMP_DEAMINASES_2"/>
    <property type="match status" value="1"/>
</dbReference>
<dbReference type="InterPro" id="IPR058535">
    <property type="entry name" value="MafB19-deam"/>
</dbReference>
<dbReference type="GO" id="GO:0005737">
    <property type="term" value="C:cytoplasm"/>
    <property type="evidence" value="ECO:0007669"/>
    <property type="project" value="TreeGrafter"/>
</dbReference>
<dbReference type="AlphaFoldDB" id="A0A7G2CAW0"/>
<dbReference type="InterPro" id="IPR016193">
    <property type="entry name" value="Cytidine_deaminase-like"/>
</dbReference>
<dbReference type="Gene3D" id="3.40.140.10">
    <property type="entry name" value="Cytidine Deaminase, domain 2"/>
    <property type="match status" value="1"/>
</dbReference>
<reference evidence="5 6" key="1">
    <citation type="submission" date="2020-08" db="EMBL/GenBank/DDBJ databases">
        <authorList>
            <person name="Newling K."/>
            <person name="Davey J."/>
            <person name="Forrester S."/>
        </authorList>
    </citation>
    <scope>NUCLEOTIDE SEQUENCE [LARGE SCALE GENOMIC DNA]</scope>
    <source>
        <strain evidence="6">Crithidia deanei Carvalho (ATCC PRA-265)</strain>
    </source>
</reference>
<protein>
    <submittedName>
        <fullName evidence="5">Cytidine and deoxycytidylate deaminase zinc-binding region/MafB19-like deaminase, putative</fullName>
    </submittedName>
</protein>